<dbReference type="InterPro" id="IPR041369">
    <property type="entry name" value="TrmO_C"/>
</dbReference>
<keyword evidence="1" id="KW-0949">S-adenosyl-L-methionine</keyword>
<evidence type="ECO:0000259" key="3">
    <source>
        <dbReference type="PROSITE" id="PS51668"/>
    </source>
</evidence>
<dbReference type="InterPro" id="IPR036414">
    <property type="entry name" value="YaeB_N_sf"/>
</dbReference>
<evidence type="ECO:0000256" key="2">
    <source>
        <dbReference type="ARBA" id="ARBA00033753"/>
    </source>
</evidence>
<keyword evidence="5" id="KW-1185">Reference proteome</keyword>
<feature type="domain" description="TsaA-like" evidence="3">
    <location>
        <begin position="5"/>
        <end position="145"/>
    </location>
</feature>
<evidence type="ECO:0000256" key="1">
    <source>
        <dbReference type="ARBA" id="ARBA00022691"/>
    </source>
</evidence>
<dbReference type="SUPFAM" id="SSF118196">
    <property type="entry name" value="YaeB-like"/>
    <property type="match status" value="1"/>
</dbReference>
<dbReference type="KEGG" id="tee:Tel_15375"/>
<dbReference type="InterPro" id="IPR040372">
    <property type="entry name" value="YaeB-like"/>
</dbReference>
<dbReference type="InterPro" id="IPR036413">
    <property type="entry name" value="YaeB-like_sf"/>
</dbReference>
<dbReference type="Pfam" id="PF01980">
    <property type="entry name" value="TrmO_N"/>
    <property type="match status" value="1"/>
</dbReference>
<dbReference type="PROSITE" id="PS51668">
    <property type="entry name" value="TSAA_2"/>
    <property type="match status" value="1"/>
</dbReference>
<accession>A0A0S2TGZ0</accession>
<dbReference type="NCBIfam" id="TIGR00104">
    <property type="entry name" value="tRNA_TsaA"/>
    <property type="match status" value="1"/>
</dbReference>
<dbReference type="InterPro" id="IPR023370">
    <property type="entry name" value="TrmO-like_N"/>
</dbReference>
<sequence>MKFELQAIGVMHSCFKQRFGTPKQARRAPAARGWIEFYPPYDRAEAFVGLDGFSHLWVLFLFHENLDKEVQLSVQPPHADGATYGLWASRSPNRPSGIGQSLVTLEGMETDKGKVRLHVKGIDLIEGTPVIDVKPYLPYVDAIPDARSAFLPQTPEPQFEVVFSPQVEQRLTGLEENYRDLRQLIIEVLQHDPRPPELRNAGRRIFTLPLYDLTLRVKILDPAHITVTEVAPA</sequence>
<protein>
    <recommendedName>
        <fullName evidence="3">TsaA-like domain-containing protein</fullName>
    </recommendedName>
</protein>
<dbReference type="STRING" id="1748243.Tel_15375"/>
<dbReference type="Pfam" id="PF18389">
    <property type="entry name" value="TrmO_C"/>
    <property type="match status" value="1"/>
</dbReference>
<evidence type="ECO:0000313" key="4">
    <source>
        <dbReference type="EMBL" id="ALP54415.1"/>
    </source>
</evidence>
<dbReference type="PANTHER" id="PTHR12818:SF0">
    <property type="entry name" value="TRNA (ADENINE(37)-N6)-METHYLTRANSFERASE"/>
    <property type="match status" value="1"/>
</dbReference>
<comment type="similarity">
    <text evidence="2">Belongs to the tRNA methyltransferase O family.</text>
</comment>
<dbReference type="Gene3D" id="3.30.2310.10">
    <property type="entry name" value="YaeB-like"/>
    <property type="match status" value="1"/>
</dbReference>
<dbReference type="Proteomes" id="UP000055136">
    <property type="component" value="Chromosome"/>
</dbReference>
<reference evidence="4" key="1">
    <citation type="submission" date="2015-10" db="EMBL/GenBank/DDBJ databases">
        <title>Description of Candidatus Tenderia electrophaga gen. nov, sp. nov., an Uncultivated Electroautotroph from a Biocathode Enrichment.</title>
        <authorList>
            <person name="Eddie B.J."/>
            <person name="Malanoski A.P."/>
            <person name="Wang Z."/>
            <person name="Hall R.J."/>
            <person name="Oh S.D."/>
            <person name="Heiner C."/>
            <person name="Lin B."/>
            <person name="Strycharz-Glaven S.M."/>
        </authorList>
    </citation>
    <scope>NUCLEOTIDE SEQUENCE [LARGE SCALE GENOMIC DNA]</scope>
    <source>
        <strain evidence="4">NRL1</strain>
    </source>
</reference>
<dbReference type="AlphaFoldDB" id="A0A0S2TGZ0"/>
<dbReference type="CDD" id="cd09281">
    <property type="entry name" value="UPF0066"/>
    <property type="match status" value="1"/>
</dbReference>
<dbReference type="Gene3D" id="2.40.30.70">
    <property type="entry name" value="YaeB-like"/>
    <property type="match status" value="1"/>
</dbReference>
<dbReference type="EMBL" id="CP013099">
    <property type="protein sequence ID" value="ALP54415.1"/>
    <property type="molecule type" value="Genomic_DNA"/>
</dbReference>
<organism evidence="4 5">
    <name type="scientific">Candidatus Tenderia electrophaga</name>
    <dbReference type="NCBI Taxonomy" id="1748243"/>
    <lineage>
        <taxon>Bacteria</taxon>
        <taxon>Pseudomonadati</taxon>
        <taxon>Pseudomonadota</taxon>
        <taxon>Gammaproteobacteria</taxon>
        <taxon>Candidatus Tenderiales</taxon>
        <taxon>Candidatus Tenderiaceae</taxon>
        <taxon>Candidatus Tenderia</taxon>
    </lineage>
</organism>
<dbReference type="PANTHER" id="PTHR12818">
    <property type="entry name" value="TRNA (ADENINE(37)-N6)-METHYLTRANSFERASE"/>
    <property type="match status" value="1"/>
</dbReference>
<gene>
    <name evidence="4" type="ORF">Tel_15375</name>
</gene>
<name>A0A0S2TGZ0_9GAMM</name>
<evidence type="ECO:0000313" key="5">
    <source>
        <dbReference type="Proteomes" id="UP000055136"/>
    </source>
</evidence>
<proteinExistence type="inferred from homology"/>